<dbReference type="PANTHER" id="PTHR24095">
    <property type="entry name" value="ACETYL-COENZYME A SYNTHETASE"/>
    <property type="match status" value="1"/>
</dbReference>
<comment type="caution">
    <text evidence="3">The sequence shown here is derived from an EMBL/GenBank/DDBJ whole genome shotgun (WGS) entry which is preliminary data.</text>
</comment>
<dbReference type="EMBL" id="LAZR01044001">
    <property type="protein sequence ID" value="KKL05715.1"/>
    <property type="molecule type" value="Genomic_DNA"/>
</dbReference>
<reference evidence="3" key="1">
    <citation type="journal article" date="2015" name="Nature">
        <title>Complex archaea that bridge the gap between prokaryotes and eukaryotes.</title>
        <authorList>
            <person name="Spang A."/>
            <person name="Saw J.H."/>
            <person name="Jorgensen S.L."/>
            <person name="Zaremba-Niedzwiedzka K."/>
            <person name="Martijn J."/>
            <person name="Lind A.E."/>
            <person name="van Eijk R."/>
            <person name="Schleper C."/>
            <person name="Guy L."/>
            <person name="Ettema T.J."/>
        </authorList>
    </citation>
    <scope>NUCLEOTIDE SEQUENCE</scope>
</reference>
<gene>
    <name evidence="3" type="ORF">LCGC14_2603260</name>
</gene>
<dbReference type="InterPro" id="IPR032387">
    <property type="entry name" value="ACAS_N"/>
</dbReference>
<dbReference type="Pfam" id="PF16177">
    <property type="entry name" value="ACAS_N"/>
    <property type="match status" value="1"/>
</dbReference>
<dbReference type="PANTHER" id="PTHR24095:SF14">
    <property type="entry name" value="ACETYL-COENZYME A SYNTHETASE 1"/>
    <property type="match status" value="1"/>
</dbReference>
<feature type="region of interest" description="Disordered" evidence="1">
    <location>
        <begin position="1"/>
        <end position="21"/>
    </location>
</feature>
<evidence type="ECO:0000256" key="1">
    <source>
        <dbReference type="SAM" id="MobiDB-lite"/>
    </source>
</evidence>
<organism evidence="3">
    <name type="scientific">marine sediment metagenome</name>
    <dbReference type="NCBI Taxonomy" id="412755"/>
    <lineage>
        <taxon>unclassified sequences</taxon>
        <taxon>metagenomes</taxon>
        <taxon>ecological metagenomes</taxon>
    </lineage>
</organism>
<dbReference type="Gene3D" id="3.40.50.12780">
    <property type="entry name" value="N-terminal domain of ligase-like"/>
    <property type="match status" value="1"/>
</dbReference>
<dbReference type="GO" id="GO:0005829">
    <property type="term" value="C:cytosol"/>
    <property type="evidence" value="ECO:0007669"/>
    <property type="project" value="TreeGrafter"/>
</dbReference>
<dbReference type="SUPFAM" id="SSF56801">
    <property type="entry name" value="Acetyl-CoA synthetase-like"/>
    <property type="match status" value="1"/>
</dbReference>
<dbReference type="InterPro" id="IPR042099">
    <property type="entry name" value="ANL_N_sf"/>
</dbReference>
<evidence type="ECO:0000259" key="2">
    <source>
        <dbReference type="Pfam" id="PF16177"/>
    </source>
</evidence>
<protein>
    <recommendedName>
        <fullName evidence="2">Acetyl-coenzyme A synthetase N-terminal domain-containing protein</fullName>
    </recommendedName>
</protein>
<accession>A0A0F9A8G1</accession>
<proteinExistence type="predicted"/>
<name>A0A0F9A8G1_9ZZZZ</name>
<dbReference type="GO" id="GO:0006085">
    <property type="term" value="P:acetyl-CoA biosynthetic process"/>
    <property type="evidence" value="ECO:0007669"/>
    <property type="project" value="TreeGrafter"/>
</dbReference>
<sequence length="144" mass="16818">MSDKGISVLQGEGQTFPPDPEFQKQAHIKNMAEYDEMYKRSVDDPEGFWGEQAEKNLDWSKKWDKVLEWDFRKPEIKWFQGGKLNASYNCLDRHLAKRGNQAAITWEADDGDTATANDEWELWIRGRDLPVDNPGFRTMQSARY</sequence>
<feature type="domain" description="Acetyl-coenzyme A synthetase N-terminal" evidence="2">
    <location>
        <begin position="34"/>
        <end position="90"/>
    </location>
</feature>
<dbReference type="GO" id="GO:0003987">
    <property type="term" value="F:acetate-CoA ligase activity"/>
    <property type="evidence" value="ECO:0007669"/>
    <property type="project" value="TreeGrafter"/>
</dbReference>
<dbReference type="AlphaFoldDB" id="A0A0F9A8G1"/>
<evidence type="ECO:0000313" key="3">
    <source>
        <dbReference type="EMBL" id="KKL05715.1"/>
    </source>
</evidence>